<sequence length="507" mass="56980">MRKYFQLAQNKMATVRWFQLHLHGSTIAARLAPSNIQWWIKSYLPATNTSDTPNTPVTPTKRRGRAKALLEASSVYKRLVSTVKVHLAAGLPGNAHVIAGLIRSVLKEEAPEALSSRFDVSLSYTYAFLHSNDLVSRRATTNRKEPLDWEFQWERQILRLAHVVKTYNIPPALIIGFDHSGFQVLPLKSTTWAPSGADVVPLIGLDDKRQITGVIVEALGDNFEGLVVGFQAIYQGNTARCLPALEHRTKDLFDDFIYEFTYNHWADEETNISLFEKVIVKHLEGVKTRLRLVADQRAVVLLDAWPVQNTESFRGRVKRSWPWIILLYIFPGGTGKSQKFDVDGANVMKPKLHDRATKYIEKEFTRQLKSGVNAVDIRLDLTLGTLKVQQLYWLGEVYYEFKTNVPARTAGWVKTKVPLAFTAEWQDRAIEWQMAGKLWPGNSVEVVPAADELEPSPTDDDLGNMTFTDAAEAAAAGLVAREVETCRDTFDSLGGADIVKSKEGRRG</sequence>
<gene>
    <name evidence="1" type="ORF">CYMTET_38389</name>
</gene>
<name>A0AAE0CC37_9CHLO</name>
<keyword evidence="2" id="KW-1185">Reference proteome</keyword>
<comment type="caution">
    <text evidence="1">The sequence shown here is derived from an EMBL/GenBank/DDBJ whole genome shotgun (WGS) entry which is preliminary data.</text>
</comment>
<dbReference type="Proteomes" id="UP001190700">
    <property type="component" value="Unassembled WGS sequence"/>
</dbReference>
<reference evidence="1 2" key="1">
    <citation type="journal article" date="2015" name="Genome Biol. Evol.">
        <title>Comparative Genomics of a Bacterivorous Green Alga Reveals Evolutionary Causalities and Consequences of Phago-Mixotrophic Mode of Nutrition.</title>
        <authorList>
            <person name="Burns J.A."/>
            <person name="Paasch A."/>
            <person name="Narechania A."/>
            <person name="Kim E."/>
        </authorList>
    </citation>
    <scope>NUCLEOTIDE SEQUENCE [LARGE SCALE GENOMIC DNA]</scope>
    <source>
        <strain evidence="1 2">PLY_AMNH</strain>
    </source>
</reference>
<evidence type="ECO:0000313" key="1">
    <source>
        <dbReference type="EMBL" id="KAK3252301.1"/>
    </source>
</evidence>
<organism evidence="1 2">
    <name type="scientific">Cymbomonas tetramitiformis</name>
    <dbReference type="NCBI Taxonomy" id="36881"/>
    <lineage>
        <taxon>Eukaryota</taxon>
        <taxon>Viridiplantae</taxon>
        <taxon>Chlorophyta</taxon>
        <taxon>Pyramimonadophyceae</taxon>
        <taxon>Pyramimonadales</taxon>
        <taxon>Pyramimonadaceae</taxon>
        <taxon>Cymbomonas</taxon>
    </lineage>
</organism>
<evidence type="ECO:0000313" key="2">
    <source>
        <dbReference type="Proteomes" id="UP001190700"/>
    </source>
</evidence>
<dbReference type="EMBL" id="LGRX02025480">
    <property type="protein sequence ID" value="KAK3252301.1"/>
    <property type="molecule type" value="Genomic_DNA"/>
</dbReference>
<proteinExistence type="predicted"/>
<protein>
    <submittedName>
        <fullName evidence="1">Uncharacterized protein</fullName>
    </submittedName>
</protein>
<dbReference type="AlphaFoldDB" id="A0AAE0CC37"/>
<accession>A0AAE0CC37</accession>